<protein>
    <recommendedName>
        <fullName evidence="4">Lipoprotein</fullName>
    </recommendedName>
</protein>
<feature type="chain" id="PRO_5001916947" description="Lipoprotein" evidence="1">
    <location>
        <begin position="21"/>
        <end position="251"/>
    </location>
</feature>
<evidence type="ECO:0008006" key="4">
    <source>
        <dbReference type="Google" id="ProtNLM"/>
    </source>
</evidence>
<sequence>MKKVKSLFFLLSLCMILLSCTDKKPVIQVQESSVQQEDSVPVKKVDSVKVAKKTPLIYKILVPFNYRLCNPDTIINRNWAELYKDGKDYYVGKARYGIEMREDLCSSTIPTYLAEKRNTILFVNQLPIKRGKVKIADVAFSDSTYLEPGSVRNFTFVGKHYKLEAKARGESQLKNYTLLLNGERIVREVRVDAASFALLFAGDLDGDGKLNHVLSLPTDYEELRVALFLSSCAPPGLQMGKVAEIEDDFSC</sequence>
<accession>A0A096CFZ2</accession>
<dbReference type="Proteomes" id="UP000029578">
    <property type="component" value="Unassembled WGS sequence"/>
</dbReference>
<keyword evidence="1" id="KW-0732">Signal</keyword>
<dbReference type="RefSeq" id="WP_036862486.1">
    <property type="nucleotide sequence ID" value="NZ_JRNS01000160.1"/>
</dbReference>
<gene>
    <name evidence="2" type="ORF">HMPREF0661_02585</name>
</gene>
<evidence type="ECO:0000313" key="2">
    <source>
        <dbReference type="EMBL" id="KGF53777.1"/>
    </source>
</evidence>
<reference evidence="2 3" key="1">
    <citation type="submission" date="2014-07" db="EMBL/GenBank/DDBJ databases">
        <authorList>
            <person name="McCorrison J."/>
            <person name="Sanka R."/>
            <person name="Torralba M."/>
            <person name="Gillis M."/>
            <person name="Haft D.H."/>
            <person name="Methe B."/>
            <person name="Sutton G."/>
            <person name="Nelson K.E."/>
        </authorList>
    </citation>
    <scope>NUCLEOTIDE SEQUENCE [LARGE SCALE GENOMIC DNA]</scope>
    <source>
        <strain evidence="2 3">DNF00666</strain>
    </source>
</reference>
<feature type="signal peptide" evidence="1">
    <location>
        <begin position="1"/>
        <end position="20"/>
    </location>
</feature>
<organism evidence="2 3">
    <name type="scientific">Prevotella melaninogenica DNF00666</name>
    <dbReference type="NCBI Taxonomy" id="1401073"/>
    <lineage>
        <taxon>Bacteria</taxon>
        <taxon>Pseudomonadati</taxon>
        <taxon>Bacteroidota</taxon>
        <taxon>Bacteroidia</taxon>
        <taxon>Bacteroidales</taxon>
        <taxon>Prevotellaceae</taxon>
        <taxon>Prevotella</taxon>
    </lineage>
</organism>
<proteinExistence type="predicted"/>
<comment type="caution">
    <text evidence="2">The sequence shown here is derived from an EMBL/GenBank/DDBJ whole genome shotgun (WGS) entry which is preliminary data.</text>
</comment>
<evidence type="ECO:0000256" key="1">
    <source>
        <dbReference type="SAM" id="SignalP"/>
    </source>
</evidence>
<evidence type="ECO:0000313" key="3">
    <source>
        <dbReference type="Proteomes" id="UP000029578"/>
    </source>
</evidence>
<dbReference type="AlphaFoldDB" id="A0A096CFZ2"/>
<dbReference type="PROSITE" id="PS51257">
    <property type="entry name" value="PROKAR_LIPOPROTEIN"/>
    <property type="match status" value="1"/>
</dbReference>
<name>A0A096CFZ2_9BACT</name>
<dbReference type="EMBL" id="JRNS01000160">
    <property type="protein sequence ID" value="KGF53777.1"/>
    <property type="molecule type" value="Genomic_DNA"/>
</dbReference>